<protein>
    <submittedName>
        <fullName evidence="8">FMN-dependent oxidoreductase, nitrilotriacetate monooxygenase family</fullName>
    </submittedName>
</protein>
<gene>
    <name evidence="8" type="ORF">MIM_c35060</name>
</gene>
<dbReference type="RefSeq" id="WP_025374252.1">
    <property type="nucleotide sequence ID" value="NZ_CP003915.1"/>
</dbReference>
<reference evidence="8 9" key="1">
    <citation type="journal article" date="2014" name="Microbiology">
        <title>Unravelling the complete genome sequence of Advenella mimigardefordensis strain DPN7T and novel insights in the catabolism of the xenobiotic polythioester precursor 3,3'-dithiodipropionate.</title>
        <authorList>
            <person name="Wubbeler J.H."/>
            <person name="Hiessl S."/>
            <person name="Schuldes J."/>
            <person name="Thurmer A."/>
            <person name="Daniel R."/>
            <person name="Steinbuchel A."/>
        </authorList>
    </citation>
    <scope>NUCLEOTIDE SEQUENCE [LARGE SCALE GENOMIC DNA]</scope>
    <source>
        <strain evidence="9">DSM 17166 / LMG 22922 / DPN7</strain>
    </source>
</reference>
<evidence type="ECO:0000256" key="3">
    <source>
        <dbReference type="ARBA" id="ARBA00023002"/>
    </source>
</evidence>
<dbReference type="KEGG" id="amim:MIM_c35060"/>
<dbReference type="HOGENOM" id="CLU_022256_0_0_4"/>
<feature type="binding site" evidence="6">
    <location>
        <position position="230"/>
    </location>
    <ligand>
        <name>FMN</name>
        <dbReference type="ChEBI" id="CHEBI:58210"/>
    </ligand>
</feature>
<dbReference type="GO" id="GO:0004497">
    <property type="term" value="F:monooxygenase activity"/>
    <property type="evidence" value="ECO:0007669"/>
    <property type="project" value="UniProtKB-KW"/>
</dbReference>
<dbReference type="GO" id="GO:0016705">
    <property type="term" value="F:oxidoreductase activity, acting on paired donors, with incorporation or reduction of molecular oxygen"/>
    <property type="evidence" value="ECO:0007669"/>
    <property type="project" value="InterPro"/>
</dbReference>
<feature type="binding site" evidence="6">
    <location>
        <position position="154"/>
    </location>
    <ligand>
        <name>FMN</name>
        <dbReference type="ChEBI" id="CHEBI:58210"/>
    </ligand>
</feature>
<proteinExistence type="inferred from homology"/>
<dbReference type="STRING" id="1247726.MIM_c35060"/>
<keyword evidence="3" id="KW-0560">Oxidoreductase</keyword>
<evidence type="ECO:0000256" key="1">
    <source>
        <dbReference type="ARBA" id="ARBA00022630"/>
    </source>
</evidence>
<dbReference type="EMBL" id="CP003915">
    <property type="protein sequence ID" value="AHG65566.1"/>
    <property type="molecule type" value="Genomic_DNA"/>
</dbReference>
<organism evidence="8 9">
    <name type="scientific">Advenella mimigardefordensis (strain DSM 17166 / LMG 22922 / DPN7)</name>
    <dbReference type="NCBI Taxonomy" id="1247726"/>
    <lineage>
        <taxon>Bacteria</taxon>
        <taxon>Pseudomonadati</taxon>
        <taxon>Pseudomonadota</taxon>
        <taxon>Betaproteobacteria</taxon>
        <taxon>Burkholderiales</taxon>
        <taxon>Alcaligenaceae</taxon>
    </lineage>
</organism>
<comment type="similarity">
    <text evidence="5">Belongs to the NtaA/SnaA/DszA monooxygenase family.</text>
</comment>
<dbReference type="Proteomes" id="UP000019095">
    <property type="component" value="Chromosome"/>
</dbReference>
<dbReference type="eggNOG" id="COG2141">
    <property type="taxonomic scope" value="Bacteria"/>
</dbReference>
<feature type="binding site" evidence="6">
    <location>
        <position position="58"/>
    </location>
    <ligand>
        <name>FMN</name>
        <dbReference type="ChEBI" id="CHEBI:58210"/>
    </ligand>
</feature>
<dbReference type="PATRIC" id="fig|1247726.3.peg.3876"/>
<keyword evidence="1 6" id="KW-0285">Flavoprotein</keyword>
<dbReference type="Gene3D" id="3.20.20.30">
    <property type="entry name" value="Luciferase-like domain"/>
    <property type="match status" value="1"/>
</dbReference>
<evidence type="ECO:0000259" key="7">
    <source>
        <dbReference type="Pfam" id="PF00296"/>
    </source>
</evidence>
<dbReference type="PANTHER" id="PTHR30011:SF16">
    <property type="entry name" value="C2H2 FINGER DOMAIN TRANSCRIPTION FACTOR (EUROFUNG)-RELATED"/>
    <property type="match status" value="1"/>
</dbReference>
<dbReference type="InterPro" id="IPR036661">
    <property type="entry name" value="Luciferase-like_sf"/>
</dbReference>
<evidence type="ECO:0000313" key="8">
    <source>
        <dbReference type="EMBL" id="AHG65566.1"/>
    </source>
</evidence>
<dbReference type="PIRSF" id="PIRSF000337">
    <property type="entry name" value="NTA_MOA"/>
    <property type="match status" value="1"/>
</dbReference>
<evidence type="ECO:0000256" key="4">
    <source>
        <dbReference type="ARBA" id="ARBA00023033"/>
    </source>
</evidence>
<dbReference type="NCBIfam" id="TIGR03860">
    <property type="entry name" value="FMN_nitrolo"/>
    <property type="match status" value="1"/>
</dbReference>
<dbReference type="InterPro" id="IPR016215">
    <property type="entry name" value="NTA_MOA"/>
</dbReference>
<dbReference type="PANTHER" id="PTHR30011">
    <property type="entry name" value="ALKANESULFONATE MONOOXYGENASE-RELATED"/>
    <property type="match status" value="1"/>
</dbReference>
<evidence type="ECO:0000256" key="2">
    <source>
        <dbReference type="ARBA" id="ARBA00022643"/>
    </source>
</evidence>
<keyword evidence="4 8" id="KW-0503">Monooxygenase</keyword>
<accession>W0PFV8</accession>
<dbReference type="InterPro" id="IPR011251">
    <property type="entry name" value="Luciferase-like_dom"/>
</dbReference>
<dbReference type="Pfam" id="PF00296">
    <property type="entry name" value="Bac_luciferase"/>
    <property type="match status" value="1"/>
</dbReference>
<dbReference type="InterPro" id="IPR051260">
    <property type="entry name" value="Diverse_substr_monoxygenases"/>
</dbReference>
<evidence type="ECO:0000313" key="9">
    <source>
        <dbReference type="Proteomes" id="UP000019095"/>
    </source>
</evidence>
<keyword evidence="9" id="KW-1185">Reference proteome</keyword>
<dbReference type="AlphaFoldDB" id="W0PFV8"/>
<sequence>MTKEIRLNAFLMNCVGHLAPGQWTNPEDTSSDYLNAQYWVDLAKLLERGLFDTLFLGDVTGVYDVDGGSAVSALTSAAQTPMNDPFPLIPLMAHATRHLGFGVTASVAYDPPYLLARRFTTLDHLTKGRVAWNVVTSYLESGARSLGQESLLDHDERYDRADEYLDLCYRFWESSWDEAAVLRDAQAGTYADAARIHTVNHDGRYFRSHGIFQCEPSPQRTPLIFQAGGSQRGGQFAARHAECVFVGAPTREGVRRSVAQLESQLQAAGRGRDDVRIFAMFTVIVEETSALARQQHQAYLARADLAGARTLLSGWTGIDLSRYNLDDELVYVDTNAGQSALASFSKLDPSRTWTLRDALEFVALGGRGPVVVGDANEVADELQAWVNDTGLDGFNLAYIEMPRTFRNIVDYLVPELQRRGAYKRQYADGVLRQKLLSTGPYRSTVSL</sequence>
<evidence type="ECO:0000256" key="5">
    <source>
        <dbReference type="ARBA" id="ARBA00033748"/>
    </source>
</evidence>
<name>W0PFV8_ADVMD</name>
<keyword evidence="2 6" id="KW-0288">FMN</keyword>
<feature type="binding site" evidence="6">
    <location>
        <position position="104"/>
    </location>
    <ligand>
        <name>FMN</name>
        <dbReference type="ChEBI" id="CHEBI:58210"/>
    </ligand>
</feature>
<dbReference type="OrthoDB" id="4505903at2"/>
<feature type="domain" description="Luciferase-like" evidence="7">
    <location>
        <begin position="30"/>
        <end position="391"/>
    </location>
</feature>
<feature type="binding site" evidence="6">
    <location>
        <position position="158"/>
    </location>
    <ligand>
        <name>FMN</name>
        <dbReference type="ChEBI" id="CHEBI:58210"/>
    </ligand>
</feature>
<evidence type="ECO:0000256" key="6">
    <source>
        <dbReference type="PIRSR" id="PIRSR000337-1"/>
    </source>
</evidence>
<dbReference type="SUPFAM" id="SSF51679">
    <property type="entry name" value="Bacterial luciferase-like"/>
    <property type="match status" value="1"/>
</dbReference>